<gene>
    <name evidence="20" type="ORF">VE01_00401</name>
</gene>
<comment type="function">
    <text evidence="13">Glucosidase involved in the degradation of cellulosic biomass. Active on lichenan.</text>
</comment>
<evidence type="ECO:0000313" key="20">
    <source>
        <dbReference type="EMBL" id="OBU01404.1"/>
    </source>
</evidence>
<dbReference type="InterPro" id="IPR017853">
    <property type="entry name" value="GH"/>
</dbReference>
<keyword evidence="5 16" id="KW-0378">Hydrolase</keyword>
<keyword evidence="7 18" id="KW-1133">Transmembrane helix</keyword>
<dbReference type="FunFam" id="3.20.20.80:FF:000033">
    <property type="entry name" value="Glucan 1,3-beta-glucosidase A"/>
    <property type="match status" value="1"/>
</dbReference>
<dbReference type="PANTHER" id="PTHR31297:SF34">
    <property type="entry name" value="GLUCAN 1,3-BETA-GLUCOSIDASE 2"/>
    <property type="match status" value="1"/>
</dbReference>
<dbReference type="GO" id="GO:0004338">
    <property type="term" value="F:glucan exo-1,3-beta-glucosidase activity"/>
    <property type="evidence" value="ECO:0007669"/>
    <property type="project" value="UniProtKB-EC"/>
</dbReference>
<sequence length="614" mass="66366">MLDAGKSTERLHSGNLSSGEDGGVVQKKKGGIRPIWYWIAGVFVILAIAGAVVGALVAKDVIHVGSGKSAAAVGDTVGDTTETAGSPSETSSPPVESSDGSDSSVDTPSSSSTSGTGTPTSSTTSEKSTSKPTATAACTTSDEIPSKEKGTWMDTTSWLDMTGFNCTFTDATVGGLPIVGLKSTWDDSKQANANVPALNKPWGSYASKPFRGVSLGGWLSLEPFITPSLFPDTSLVDEYSLCKKLGPKEAAKTLEKHYSTFITEDDFKAIAAAGLDHVRIPFSYWAVKTYDDDPYVQGISWRYLLRGIEWARAHGLRVKLDLHGAPGSQNGWNHSGRQGTLDWLEGPHGALNAQRTLDIHVQLAKFFSQDRYKNIIAFYGLINEPALALSQSDLILWTEKAFKVVKDNGFSGTQVFSESMRGLEPWQGTLTGYGDKLAIDVHQYTIFDNALTGLKHTERVNFACKAWTQASISGMNPASGFGPTMVGEWSQADTDCTKYLNGVGNGARWTGTFSGTTTPYCPTGDSKCSCDLANADASSYSKEYKLFLLTWAQAQMSAFEKTWGWFYWTWKTESAPQWSYQAGLAGGFMPPLAYQRSWDCSKTVPDFGSLPEFY</sequence>
<comment type="catalytic activity">
    <reaction evidence="12">
        <text>Successive hydrolysis of beta-D-glucose units from the non-reducing ends of (1-&gt;3)-beta-D-glucans, releasing alpha-glucose.</text>
        <dbReference type="EC" id="3.2.1.58"/>
    </reaction>
</comment>
<keyword evidence="3" id="KW-1003">Cell membrane</keyword>
<evidence type="ECO:0000256" key="8">
    <source>
        <dbReference type="ARBA" id="ARBA00023136"/>
    </source>
</evidence>
<keyword evidence="6" id="KW-0735">Signal-anchor</keyword>
<evidence type="ECO:0000256" key="1">
    <source>
        <dbReference type="ARBA" id="ARBA00004401"/>
    </source>
</evidence>
<keyword evidence="11" id="KW-0961">Cell wall biogenesis/degradation</keyword>
<dbReference type="PANTHER" id="PTHR31297">
    <property type="entry name" value="GLUCAN ENDO-1,6-BETA-GLUCOSIDASE B"/>
    <property type="match status" value="1"/>
</dbReference>
<dbReference type="SUPFAM" id="SSF51445">
    <property type="entry name" value="(Trans)glycosidases"/>
    <property type="match status" value="1"/>
</dbReference>
<dbReference type="Proteomes" id="UP000091956">
    <property type="component" value="Unassembled WGS sequence"/>
</dbReference>
<evidence type="ECO:0000256" key="4">
    <source>
        <dbReference type="ARBA" id="ARBA00022692"/>
    </source>
</evidence>
<evidence type="ECO:0000256" key="17">
    <source>
        <dbReference type="SAM" id="MobiDB-lite"/>
    </source>
</evidence>
<dbReference type="STRING" id="342668.A0A2P2SX30"/>
<dbReference type="GeneID" id="28833787"/>
<reference evidence="21" key="2">
    <citation type="journal article" date="2018" name="Nat. Commun.">
        <title>Extreme sensitivity to ultraviolet light in the fungal pathogen causing white-nose syndrome of bats.</title>
        <authorList>
            <person name="Palmer J.M."/>
            <person name="Drees K.P."/>
            <person name="Foster J.T."/>
            <person name="Lindner D.L."/>
        </authorList>
    </citation>
    <scope>NUCLEOTIDE SEQUENCE [LARGE SCALE GENOMIC DNA]</scope>
    <source>
        <strain evidence="21">UAMH 10579</strain>
    </source>
</reference>
<comment type="subcellular location">
    <subcellularLocation>
        <location evidence="1">Cell membrane</location>
        <topology evidence="1">Single-pass type II membrane protein</topology>
    </subcellularLocation>
</comment>
<dbReference type="OrthoDB" id="62120at2759"/>
<dbReference type="GO" id="GO:0071555">
    <property type="term" value="P:cell wall organization"/>
    <property type="evidence" value="ECO:0007669"/>
    <property type="project" value="UniProtKB-KW"/>
</dbReference>
<evidence type="ECO:0000313" key="21">
    <source>
        <dbReference type="Proteomes" id="UP000091956"/>
    </source>
</evidence>
<feature type="domain" description="Glycoside hydrolase family 5" evidence="19">
    <location>
        <begin position="256"/>
        <end position="468"/>
    </location>
</feature>
<proteinExistence type="inferred from homology"/>
<evidence type="ECO:0000256" key="3">
    <source>
        <dbReference type="ARBA" id="ARBA00022475"/>
    </source>
</evidence>
<evidence type="ECO:0000256" key="5">
    <source>
        <dbReference type="ARBA" id="ARBA00022801"/>
    </source>
</evidence>
<dbReference type="EC" id="3.2.1.58" evidence="14"/>
<feature type="region of interest" description="Disordered" evidence="17">
    <location>
        <begin position="68"/>
        <end position="151"/>
    </location>
</feature>
<dbReference type="InterPro" id="IPR050386">
    <property type="entry name" value="Glycosyl_hydrolase_5"/>
</dbReference>
<evidence type="ECO:0000256" key="11">
    <source>
        <dbReference type="ARBA" id="ARBA00023316"/>
    </source>
</evidence>
<dbReference type="GO" id="GO:0009986">
    <property type="term" value="C:cell surface"/>
    <property type="evidence" value="ECO:0007669"/>
    <property type="project" value="TreeGrafter"/>
</dbReference>
<evidence type="ECO:0000256" key="14">
    <source>
        <dbReference type="ARBA" id="ARBA00038929"/>
    </source>
</evidence>
<evidence type="ECO:0000256" key="2">
    <source>
        <dbReference type="ARBA" id="ARBA00005641"/>
    </source>
</evidence>
<dbReference type="RefSeq" id="XP_018135136.1">
    <property type="nucleotide sequence ID" value="XM_018269933.2"/>
</dbReference>
<evidence type="ECO:0000256" key="18">
    <source>
        <dbReference type="SAM" id="Phobius"/>
    </source>
</evidence>
<dbReference type="GO" id="GO:0005886">
    <property type="term" value="C:plasma membrane"/>
    <property type="evidence" value="ECO:0007669"/>
    <property type="project" value="UniProtKB-SubCell"/>
</dbReference>
<dbReference type="GO" id="GO:0009251">
    <property type="term" value="P:glucan catabolic process"/>
    <property type="evidence" value="ECO:0007669"/>
    <property type="project" value="TreeGrafter"/>
</dbReference>
<evidence type="ECO:0000256" key="12">
    <source>
        <dbReference type="ARBA" id="ARBA00036824"/>
    </source>
</evidence>
<organism evidence="20 21">
    <name type="scientific">Pseudogymnoascus verrucosus</name>
    <dbReference type="NCBI Taxonomy" id="342668"/>
    <lineage>
        <taxon>Eukaryota</taxon>
        <taxon>Fungi</taxon>
        <taxon>Dikarya</taxon>
        <taxon>Ascomycota</taxon>
        <taxon>Pezizomycotina</taxon>
        <taxon>Leotiomycetes</taxon>
        <taxon>Thelebolales</taxon>
        <taxon>Thelebolaceae</taxon>
        <taxon>Pseudogymnoascus</taxon>
    </lineage>
</organism>
<reference evidence="20 21" key="1">
    <citation type="submission" date="2016-03" db="EMBL/GenBank/DDBJ databases">
        <title>Comparative genomics of Pseudogymnoascus destructans, the fungus causing white-nose syndrome of bats.</title>
        <authorList>
            <person name="Palmer J.M."/>
            <person name="Drees K.P."/>
            <person name="Foster J.T."/>
            <person name="Lindner D.L."/>
        </authorList>
    </citation>
    <scope>NUCLEOTIDE SEQUENCE [LARGE SCALE GENOMIC DNA]</scope>
    <source>
        <strain evidence="20 21">UAMH 10579</strain>
    </source>
</reference>
<evidence type="ECO:0000256" key="6">
    <source>
        <dbReference type="ARBA" id="ARBA00022968"/>
    </source>
</evidence>
<comment type="similarity">
    <text evidence="2 16">Belongs to the glycosyl hydrolase 5 (cellulase A) family.</text>
</comment>
<evidence type="ECO:0000256" key="9">
    <source>
        <dbReference type="ARBA" id="ARBA00023180"/>
    </source>
</evidence>
<evidence type="ECO:0000256" key="15">
    <source>
        <dbReference type="ARBA" id="ARBA00041260"/>
    </source>
</evidence>
<dbReference type="EMBL" id="KV460206">
    <property type="protein sequence ID" value="OBU01404.1"/>
    <property type="molecule type" value="Genomic_DNA"/>
</dbReference>
<evidence type="ECO:0000256" key="10">
    <source>
        <dbReference type="ARBA" id="ARBA00023295"/>
    </source>
</evidence>
<protein>
    <recommendedName>
        <fullName evidence="14">glucan 1,3-beta-glucosidase</fullName>
        <ecNumber evidence="14">3.2.1.58</ecNumber>
    </recommendedName>
    <alternativeName>
        <fullName evidence="15">Exo-1,3-beta-glucanase D</fullName>
    </alternativeName>
</protein>
<keyword evidence="21" id="KW-1185">Reference proteome</keyword>
<dbReference type="GO" id="GO:0005576">
    <property type="term" value="C:extracellular region"/>
    <property type="evidence" value="ECO:0007669"/>
    <property type="project" value="TreeGrafter"/>
</dbReference>
<name>A0A2P2SX30_9PEZI</name>
<accession>A0A2P2SX30</accession>
<dbReference type="InterPro" id="IPR001547">
    <property type="entry name" value="Glyco_hydro_5"/>
</dbReference>
<keyword evidence="8 18" id="KW-0472">Membrane</keyword>
<keyword evidence="10 16" id="KW-0326">Glycosidase</keyword>
<evidence type="ECO:0000259" key="19">
    <source>
        <dbReference type="Pfam" id="PF00150"/>
    </source>
</evidence>
<feature type="region of interest" description="Disordered" evidence="17">
    <location>
        <begin position="1"/>
        <end position="25"/>
    </location>
</feature>
<evidence type="ECO:0000256" key="13">
    <source>
        <dbReference type="ARBA" id="ARBA00037126"/>
    </source>
</evidence>
<evidence type="ECO:0000256" key="16">
    <source>
        <dbReference type="RuleBase" id="RU361153"/>
    </source>
</evidence>
<keyword evidence="4 18" id="KW-0812">Transmembrane</keyword>
<dbReference type="Pfam" id="PF00150">
    <property type="entry name" value="Cellulase"/>
    <property type="match status" value="1"/>
</dbReference>
<feature type="compositionally biased region" description="Basic and acidic residues" evidence="17">
    <location>
        <begin position="1"/>
        <end position="12"/>
    </location>
</feature>
<feature type="compositionally biased region" description="Low complexity" evidence="17">
    <location>
        <begin position="86"/>
        <end position="141"/>
    </location>
</feature>
<dbReference type="AlphaFoldDB" id="A0A2P2SX30"/>
<evidence type="ECO:0000256" key="7">
    <source>
        <dbReference type="ARBA" id="ARBA00022989"/>
    </source>
</evidence>
<dbReference type="Gene3D" id="3.20.20.80">
    <property type="entry name" value="Glycosidases"/>
    <property type="match status" value="1"/>
</dbReference>
<keyword evidence="9" id="KW-0325">Glycoprotein</keyword>
<feature type="transmembrane region" description="Helical" evidence="18">
    <location>
        <begin position="35"/>
        <end position="58"/>
    </location>
</feature>